<dbReference type="InterPro" id="IPR023159">
    <property type="entry name" value="SO1590-like_sf"/>
</dbReference>
<dbReference type="InterPro" id="IPR021607">
    <property type="entry name" value="DUF3224"/>
</dbReference>
<dbReference type="SUPFAM" id="SSF159238">
    <property type="entry name" value="SO1590-like"/>
    <property type="match status" value="1"/>
</dbReference>
<dbReference type="PATRIC" id="fig|1246995.3.peg.1971"/>
<dbReference type="OrthoDB" id="882224at2"/>
<dbReference type="STRING" id="1246995.AFR_09670"/>
<organism evidence="1 2">
    <name type="scientific">Actinoplanes friuliensis DSM 7358</name>
    <dbReference type="NCBI Taxonomy" id="1246995"/>
    <lineage>
        <taxon>Bacteria</taxon>
        <taxon>Bacillati</taxon>
        <taxon>Actinomycetota</taxon>
        <taxon>Actinomycetes</taxon>
        <taxon>Micromonosporales</taxon>
        <taxon>Micromonosporaceae</taxon>
        <taxon>Actinoplanes</taxon>
    </lineage>
</organism>
<name>U5VTB2_9ACTN</name>
<dbReference type="KEGG" id="afs:AFR_09670"/>
<evidence type="ECO:0000313" key="2">
    <source>
        <dbReference type="Proteomes" id="UP000017746"/>
    </source>
</evidence>
<protein>
    <recommendedName>
        <fullName evidence="3">DUF3224 domain-containing protein</fullName>
    </recommendedName>
</protein>
<reference evidence="1 2" key="1">
    <citation type="journal article" date="2014" name="J. Biotechnol.">
        <title>Complete genome sequence of the actinobacterium Actinoplanes friuliensis HAG 010964, producer of the lipopeptide antibiotic friulimycin.</title>
        <authorList>
            <person name="Ruckert C."/>
            <person name="Szczepanowski R."/>
            <person name="Albersmeier A."/>
            <person name="Goesmann A."/>
            <person name="Fischer N."/>
            <person name="Steinkamper A."/>
            <person name="Puhler A."/>
            <person name="Biener R."/>
            <person name="Schwartz D."/>
            <person name="Kalinowski J."/>
        </authorList>
    </citation>
    <scope>NUCLEOTIDE SEQUENCE [LARGE SCALE GENOMIC DNA]</scope>
    <source>
        <strain evidence="1 2">DSM 7358</strain>
    </source>
</reference>
<dbReference type="EMBL" id="CP006272">
    <property type="protein sequence ID" value="AGZ40223.1"/>
    <property type="molecule type" value="Genomic_DNA"/>
</dbReference>
<gene>
    <name evidence="1" type="ORF">AFR_09670</name>
</gene>
<dbReference type="Proteomes" id="UP000017746">
    <property type="component" value="Chromosome"/>
</dbReference>
<proteinExistence type="predicted"/>
<dbReference type="RefSeq" id="WP_023359890.1">
    <property type="nucleotide sequence ID" value="NC_022657.1"/>
</dbReference>
<evidence type="ECO:0008006" key="3">
    <source>
        <dbReference type="Google" id="ProtNLM"/>
    </source>
</evidence>
<dbReference type="eggNOG" id="ENOG50331JQ">
    <property type="taxonomic scope" value="Bacteria"/>
</dbReference>
<sequence length="127" mass="13353">MTERATGTFTTAFEPLTSDDETIGRMRVRKTISGDLTGSGVAEMMSVGTAVEGSAGYVAIDRITGTLGGRQGSFVLQHFGLMARGQGTLTVSVVPDSGTGELTGLTGFFDIVNENGVHTYTFDYELS</sequence>
<dbReference type="Pfam" id="PF11528">
    <property type="entry name" value="DUF3224"/>
    <property type="match status" value="1"/>
</dbReference>
<evidence type="ECO:0000313" key="1">
    <source>
        <dbReference type="EMBL" id="AGZ40223.1"/>
    </source>
</evidence>
<dbReference type="Gene3D" id="2.40.350.10">
    <property type="entry name" value="SO1590-like"/>
    <property type="match status" value="1"/>
</dbReference>
<dbReference type="AlphaFoldDB" id="U5VTB2"/>
<keyword evidence="2" id="KW-1185">Reference proteome</keyword>
<dbReference type="HOGENOM" id="CLU_111671_1_0_11"/>
<accession>U5VTB2</accession>